<comment type="caution">
    <text evidence="10">Lacks conserved residue(s) required for the propagation of feature annotation.</text>
</comment>
<dbReference type="Pfam" id="PF04101">
    <property type="entry name" value="Glyco_tran_28_C"/>
    <property type="match status" value="1"/>
</dbReference>
<keyword evidence="9 10" id="KW-0961">Cell wall biogenesis/degradation</keyword>
<name>A0A2M7RLL8_9BACT</name>
<keyword evidence="2 10" id="KW-0132">Cell division</keyword>
<reference evidence="14 15" key="1">
    <citation type="submission" date="2017-09" db="EMBL/GenBank/DDBJ databases">
        <title>Depth-based differentiation of microbial function through sediment-hosted aquifers and enrichment of novel symbionts in the deep terrestrial subsurface.</title>
        <authorList>
            <person name="Probst A.J."/>
            <person name="Ladd B."/>
            <person name="Jarett J.K."/>
            <person name="Geller-Mcgrath D.E."/>
            <person name="Sieber C.M."/>
            <person name="Emerson J.B."/>
            <person name="Anantharaman K."/>
            <person name="Thomas B.C."/>
            <person name="Malmstrom R."/>
            <person name="Stieglmeier M."/>
            <person name="Klingl A."/>
            <person name="Woyke T."/>
            <person name="Ryan C.M."/>
            <person name="Banfield J.F."/>
        </authorList>
    </citation>
    <scope>NUCLEOTIDE SEQUENCE [LARGE SCALE GENOMIC DNA]</scope>
    <source>
        <strain evidence="14">CG_4_10_14_0_8_um_filter_42_10</strain>
    </source>
</reference>
<dbReference type="HAMAP" id="MF_00033">
    <property type="entry name" value="MurG"/>
    <property type="match status" value="1"/>
</dbReference>
<dbReference type="EMBL" id="PFMD01000002">
    <property type="protein sequence ID" value="PIY97276.1"/>
    <property type="molecule type" value="Genomic_DNA"/>
</dbReference>
<evidence type="ECO:0000256" key="1">
    <source>
        <dbReference type="ARBA" id="ARBA00022475"/>
    </source>
</evidence>
<organism evidence="14 15">
    <name type="scientific">Candidatus Kerfeldbacteria bacterium CG_4_10_14_0_8_um_filter_42_10</name>
    <dbReference type="NCBI Taxonomy" id="2014248"/>
    <lineage>
        <taxon>Bacteria</taxon>
        <taxon>Candidatus Kerfeldiibacteriota</taxon>
    </lineage>
</organism>
<dbReference type="Proteomes" id="UP000230779">
    <property type="component" value="Unassembled WGS sequence"/>
</dbReference>
<feature type="domain" description="Glycosyltransferase family 28 N-terminal" evidence="12">
    <location>
        <begin position="3"/>
        <end position="139"/>
    </location>
</feature>
<dbReference type="PANTHER" id="PTHR21015:SF27">
    <property type="entry name" value="UDP-N-ACETYLGLUCOSAMINE--N-ACETYLMURAMYL-(PENTAPEPTIDE) PYROPHOSPHORYL-UNDECAPRENOL N-ACETYLGLUCOSAMINE TRANSFERASE"/>
    <property type="match status" value="1"/>
</dbReference>
<evidence type="ECO:0000259" key="13">
    <source>
        <dbReference type="Pfam" id="PF04101"/>
    </source>
</evidence>
<protein>
    <recommendedName>
        <fullName evidence="10">UDP-N-acetylglucosamine--N-acetylmuramyl-(pentapeptide) pyrophosphoryl-undecaprenol N-acetylglucosamine transferase</fullName>
        <ecNumber evidence="10">2.4.1.227</ecNumber>
    </recommendedName>
    <alternativeName>
        <fullName evidence="10">Undecaprenyl-PP-MurNAc-pentapeptide-UDPGlcNAc GlcNAc transferase</fullName>
    </alternativeName>
</protein>
<dbReference type="EC" id="2.4.1.227" evidence="10"/>
<keyword evidence="3 10" id="KW-0328">Glycosyltransferase</keyword>
<dbReference type="UniPathway" id="UPA00219"/>
<keyword evidence="4 10" id="KW-0808">Transferase</keyword>
<evidence type="ECO:0000256" key="5">
    <source>
        <dbReference type="ARBA" id="ARBA00022960"/>
    </source>
</evidence>
<evidence type="ECO:0000256" key="4">
    <source>
        <dbReference type="ARBA" id="ARBA00022679"/>
    </source>
</evidence>
<dbReference type="CDD" id="cd03785">
    <property type="entry name" value="GT28_MurG"/>
    <property type="match status" value="1"/>
</dbReference>
<comment type="pathway">
    <text evidence="10">Cell wall biogenesis; peptidoglycan biosynthesis.</text>
</comment>
<dbReference type="GO" id="GO:0051301">
    <property type="term" value="P:cell division"/>
    <property type="evidence" value="ECO:0007669"/>
    <property type="project" value="UniProtKB-KW"/>
</dbReference>
<evidence type="ECO:0000256" key="2">
    <source>
        <dbReference type="ARBA" id="ARBA00022618"/>
    </source>
</evidence>
<evidence type="ECO:0000256" key="3">
    <source>
        <dbReference type="ARBA" id="ARBA00022676"/>
    </source>
</evidence>
<keyword evidence="11" id="KW-0812">Transmembrane</keyword>
<evidence type="ECO:0000256" key="6">
    <source>
        <dbReference type="ARBA" id="ARBA00022984"/>
    </source>
</evidence>
<dbReference type="GO" id="GO:0071555">
    <property type="term" value="P:cell wall organization"/>
    <property type="evidence" value="ECO:0007669"/>
    <property type="project" value="UniProtKB-KW"/>
</dbReference>
<keyword evidence="5 10" id="KW-0133">Cell shape</keyword>
<dbReference type="NCBIfam" id="TIGR01133">
    <property type="entry name" value="murG"/>
    <property type="match status" value="1"/>
</dbReference>
<keyword evidence="7 10" id="KW-0472">Membrane</keyword>
<comment type="subcellular location">
    <subcellularLocation>
        <location evidence="10">Cell membrane</location>
        <topology evidence="10">Peripheral membrane protein</topology>
        <orientation evidence="10">Cytoplasmic side</orientation>
    </subcellularLocation>
</comment>
<evidence type="ECO:0000313" key="15">
    <source>
        <dbReference type="Proteomes" id="UP000230779"/>
    </source>
</evidence>
<dbReference type="InterPro" id="IPR007235">
    <property type="entry name" value="Glyco_trans_28_C"/>
</dbReference>
<accession>A0A2M7RLL8</accession>
<dbReference type="InterPro" id="IPR004276">
    <property type="entry name" value="GlycoTrans_28_N"/>
</dbReference>
<evidence type="ECO:0000256" key="9">
    <source>
        <dbReference type="ARBA" id="ARBA00023316"/>
    </source>
</evidence>
<keyword evidence="1 10" id="KW-1003">Cell membrane</keyword>
<keyword evidence="11" id="KW-1133">Transmembrane helix</keyword>
<evidence type="ECO:0000256" key="11">
    <source>
        <dbReference type="SAM" id="Phobius"/>
    </source>
</evidence>
<comment type="function">
    <text evidence="10">Cell wall formation. Catalyzes the transfer of a GlcNAc subunit on undecaprenyl-pyrophosphoryl-MurNAc-pentapeptide (lipid intermediate I) to form undecaprenyl-pyrophosphoryl-MurNAc-(pentapeptide)GlcNAc (lipid intermediate II).</text>
</comment>
<dbReference type="PANTHER" id="PTHR21015">
    <property type="entry name" value="UDP-N-ACETYLGLUCOSAMINE--N-ACETYLMURAMYL-(PENTAPEPTIDE) PYROPHOSPHORYL-UNDECAPRENOL N-ACETYLGLUCOSAMINE TRANSFERASE 1"/>
    <property type="match status" value="1"/>
</dbReference>
<comment type="catalytic activity">
    <reaction evidence="10">
        <text>di-trans,octa-cis-undecaprenyl diphospho-N-acetyl-alpha-D-muramoyl-L-alanyl-D-glutamyl-meso-2,6-diaminopimeloyl-D-alanyl-D-alanine + UDP-N-acetyl-alpha-D-glucosamine = di-trans,octa-cis-undecaprenyl diphospho-[N-acetyl-alpha-D-glucosaminyl-(1-&gt;4)]-N-acetyl-alpha-D-muramoyl-L-alanyl-D-glutamyl-meso-2,6-diaminopimeloyl-D-alanyl-D-alanine + UDP + H(+)</text>
        <dbReference type="Rhea" id="RHEA:31227"/>
        <dbReference type="ChEBI" id="CHEBI:15378"/>
        <dbReference type="ChEBI" id="CHEBI:57705"/>
        <dbReference type="ChEBI" id="CHEBI:58223"/>
        <dbReference type="ChEBI" id="CHEBI:61387"/>
        <dbReference type="ChEBI" id="CHEBI:61388"/>
        <dbReference type="EC" id="2.4.1.227"/>
    </reaction>
</comment>
<dbReference type="GO" id="GO:0005975">
    <property type="term" value="P:carbohydrate metabolic process"/>
    <property type="evidence" value="ECO:0007669"/>
    <property type="project" value="InterPro"/>
</dbReference>
<dbReference type="Pfam" id="PF03033">
    <property type="entry name" value="Glyco_transf_28"/>
    <property type="match status" value="1"/>
</dbReference>
<dbReference type="InterPro" id="IPR006009">
    <property type="entry name" value="GlcNAc_MurG"/>
</dbReference>
<dbReference type="GO" id="GO:0051991">
    <property type="term" value="F:UDP-N-acetyl-D-glucosamine:N-acetylmuramoyl-L-alanyl-D-glutamyl-meso-2,6-diaminopimelyl-D-alanyl-D-alanine-diphosphoundecaprenol 4-beta-N-acetylglucosaminlytransferase activity"/>
    <property type="evidence" value="ECO:0007669"/>
    <property type="project" value="RHEA"/>
</dbReference>
<dbReference type="SUPFAM" id="SSF53756">
    <property type="entry name" value="UDP-Glycosyltransferase/glycogen phosphorylase"/>
    <property type="match status" value="1"/>
</dbReference>
<dbReference type="Gene3D" id="3.40.50.2000">
    <property type="entry name" value="Glycogen Phosphorylase B"/>
    <property type="match status" value="2"/>
</dbReference>
<keyword evidence="8 10" id="KW-0131">Cell cycle</keyword>
<evidence type="ECO:0000313" key="14">
    <source>
        <dbReference type="EMBL" id="PIY97276.1"/>
    </source>
</evidence>
<feature type="binding site" evidence="10">
    <location>
        <begin position="10"/>
        <end position="12"/>
    </location>
    <ligand>
        <name>UDP-N-acetyl-alpha-D-glucosamine</name>
        <dbReference type="ChEBI" id="CHEBI:57705"/>
    </ligand>
</feature>
<keyword evidence="6 10" id="KW-0573">Peptidoglycan synthesis</keyword>
<evidence type="ECO:0000256" key="8">
    <source>
        <dbReference type="ARBA" id="ARBA00023306"/>
    </source>
</evidence>
<proteinExistence type="inferred from homology"/>
<gene>
    <name evidence="10 14" type="primary">murG</name>
    <name evidence="14" type="ORF">COY66_00055</name>
</gene>
<feature type="binding site" evidence="10">
    <location>
        <position position="310"/>
    </location>
    <ligand>
        <name>UDP-N-acetyl-alpha-D-glucosamine</name>
        <dbReference type="ChEBI" id="CHEBI:57705"/>
    </ligand>
</feature>
<evidence type="ECO:0000256" key="10">
    <source>
        <dbReference type="HAMAP-Rule" id="MF_00033"/>
    </source>
</evidence>
<dbReference type="GO" id="GO:0005886">
    <property type="term" value="C:plasma membrane"/>
    <property type="evidence" value="ECO:0007669"/>
    <property type="project" value="UniProtKB-SubCell"/>
</dbReference>
<feature type="transmembrane region" description="Helical" evidence="11">
    <location>
        <begin position="69"/>
        <end position="87"/>
    </location>
</feature>
<dbReference type="GO" id="GO:0050511">
    <property type="term" value="F:undecaprenyldiphospho-muramoylpentapeptide beta-N-acetylglucosaminyltransferase activity"/>
    <property type="evidence" value="ECO:0007669"/>
    <property type="project" value="UniProtKB-UniRule"/>
</dbReference>
<evidence type="ECO:0000256" key="7">
    <source>
        <dbReference type="ARBA" id="ARBA00023136"/>
    </source>
</evidence>
<feature type="binding site" evidence="10">
    <location>
        <position position="163"/>
    </location>
    <ligand>
        <name>UDP-N-acetyl-alpha-D-glucosamine</name>
        <dbReference type="ChEBI" id="CHEBI:57705"/>
    </ligand>
</feature>
<dbReference type="AlphaFoldDB" id="A0A2M7RLL8"/>
<comment type="caution">
    <text evidence="14">The sequence shown here is derived from an EMBL/GenBank/DDBJ whole genome shotgun (WGS) entry which is preliminary data.</text>
</comment>
<feature type="domain" description="Glycosyl transferase family 28 C-terminal" evidence="13">
    <location>
        <begin position="186"/>
        <end position="368"/>
    </location>
</feature>
<dbReference type="GO" id="GO:0008360">
    <property type="term" value="P:regulation of cell shape"/>
    <property type="evidence" value="ECO:0007669"/>
    <property type="project" value="UniProtKB-KW"/>
</dbReference>
<comment type="similarity">
    <text evidence="10">Belongs to the glycosyltransferase 28 family. MurG subfamily.</text>
</comment>
<evidence type="ECO:0000259" key="12">
    <source>
        <dbReference type="Pfam" id="PF03033"/>
    </source>
</evidence>
<dbReference type="GO" id="GO:0009252">
    <property type="term" value="P:peptidoglycan biosynthetic process"/>
    <property type="evidence" value="ECO:0007669"/>
    <property type="project" value="UniProtKB-UniRule"/>
</dbReference>
<sequence length="379" mass="42329">MKIAITGGGTGGSITPLIAIYQELKKQGDFCIFIGGRSTIEKDFADENDIPFFSIISGKLRRYFDWNNILSPLFLVIGFFQALYRLIKERPNIVIAAGSFVSVPVVWASWFLRIPSLVHQLDLKKGLANALMTPFAKTITVTFPASLKDFPRKKAVLTGNPIRKDVFSGDTHQARQTFNLKEGLPTVLILGGGTGALAINKILNHSLESLVSFCQIIHIAGKGKNIFQNEKFKETYRPQTLNTVLSNGQTTLSENKELEHYHVYEFLSDELKHAFKIADLVVSRAGISTLTELAALGKPLIIIPLPNSHQEKNASYFEREGAALVLDQNLLNPELFTNFIYDLLKNKDKRQELSANVKKLFYPDAAEKIAAEIYKITKK</sequence>
<feature type="transmembrane region" description="Helical" evidence="11">
    <location>
        <begin position="93"/>
        <end position="112"/>
    </location>
</feature>